<dbReference type="EMBL" id="JAQQWI010000004">
    <property type="protein sequence ID" value="KAK8036548.1"/>
    <property type="molecule type" value="Genomic_DNA"/>
</dbReference>
<sequence length="249" mass="27698">MASPTASESKIEAQRDGADGAVPYADEEYSAIDEKKLVAKLDRRIVPLVMLSYTLSFLDSLGSWSTAEVQLLTVPCYFLGAVAYMAAAWYSDRMQRRAVLIVIFGCVSVVGYGILLSNSSSGVHYFGCFMIAMGLYIVVGLPLAWLPNNCPRYGKRTTACGMNLTMGNASGIMAPFIYLTAEGPRYIRGNAVSLSMVGMAVCIYGFLWFWFRRENRRRDAGHVSAKHQHLSEQELMELGDESPHYRYTY</sequence>
<dbReference type="InterPro" id="IPR036259">
    <property type="entry name" value="MFS_trans_sf"/>
</dbReference>
<dbReference type="Gene3D" id="1.20.1250.20">
    <property type="entry name" value="MFS general substrate transporter like domains"/>
    <property type="match status" value="1"/>
</dbReference>
<dbReference type="PANTHER" id="PTHR43791">
    <property type="entry name" value="PERMEASE-RELATED"/>
    <property type="match status" value="1"/>
</dbReference>
<feature type="transmembrane region" description="Helical" evidence="6">
    <location>
        <begin position="45"/>
        <end position="65"/>
    </location>
</feature>
<accession>A0ABR1SQD7</accession>
<evidence type="ECO:0000256" key="1">
    <source>
        <dbReference type="ARBA" id="ARBA00004141"/>
    </source>
</evidence>
<organism evidence="7 8">
    <name type="scientific">Apiospora marii</name>
    <dbReference type="NCBI Taxonomy" id="335849"/>
    <lineage>
        <taxon>Eukaryota</taxon>
        <taxon>Fungi</taxon>
        <taxon>Dikarya</taxon>
        <taxon>Ascomycota</taxon>
        <taxon>Pezizomycotina</taxon>
        <taxon>Sordariomycetes</taxon>
        <taxon>Xylariomycetidae</taxon>
        <taxon>Amphisphaeriales</taxon>
        <taxon>Apiosporaceae</taxon>
        <taxon>Apiospora</taxon>
    </lineage>
</organism>
<dbReference type="PANTHER" id="PTHR43791:SF91">
    <property type="entry name" value="MAJOR FACILITATOR SUPERFAMILY (MFS) PROFILE DOMAIN-CONTAINING PROTEIN-RELATED"/>
    <property type="match status" value="1"/>
</dbReference>
<feature type="transmembrane region" description="Helical" evidence="6">
    <location>
        <begin position="158"/>
        <end position="179"/>
    </location>
</feature>
<evidence type="ECO:0000313" key="7">
    <source>
        <dbReference type="EMBL" id="KAK8036548.1"/>
    </source>
</evidence>
<keyword evidence="4 6" id="KW-1133">Transmembrane helix</keyword>
<protein>
    <submittedName>
        <fullName evidence="7">Major facilitator superfamily transporter</fullName>
    </submittedName>
</protein>
<keyword evidence="2" id="KW-0813">Transport</keyword>
<proteinExistence type="predicted"/>
<comment type="subcellular location">
    <subcellularLocation>
        <location evidence="1">Membrane</location>
        <topology evidence="1">Multi-pass membrane protein</topology>
    </subcellularLocation>
</comment>
<evidence type="ECO:0000256" key="2">
    <source>
        <dbReference type="ARBA" id="ARBA00022448"/>
    </source>
</evidence>
<feature type="transmembrane region" description="Helical" evidence="6">
    <location>
        <begin position="71"/>
        <end position="91"/>
    </location>
</feature>
<evidence type="ECO:0000256" key="6">
    <source>
        <dbReference type="SAM" id="Phobius"/>
    </source>
</evidence>
<keyword evidence="3 6" id="KW-0812">Transmembrane</keyword>
<evidence type="ECO:0000313" key="8">
    <source>
        <dbReference type="Proteomes" id="UP001396898"/>
    </source>
</evidence>
<keyword evidence="8" id="KW-1185">Reference proteome</keyword>
<feature type="transmembrane region" description="Helical" evidence="6">
    <location>
        <begin position="98"/>
        <end position="117"/>
    </location>
</feature>
<gene>
    <name evidence="7" type="ORF">PG991_001685</name>
</gene>
<feature type="transmembrane region" description="Helical" evidence="6">
    <location>
        <begin position="123"/>
        <end position="146"/>
    </location>
</feature>
<feature type="transmembrane region" description="Helical" evidence="6">
    <location>
        <begin position="191"/>
        <end position="211"/>
    </location>
</feature>
<keyword evidence="5 6" id="KW-0472">Membrane</keyword>
<name>A0ABR1SQD7_9PEZI</name>
<dbReference type="SUPFAM" id="SSF103473">
    <property type="entry name" value="MFS general substrate transporter"/>
    <property type="match status" value="1"/>
</dbReference>
<evidence type="ECO:0000256" key="4">
    <source>
        <dbReference type="ARBA" id="ARBA00022989"/>
    </source>
</evidence>
<evidence type="ECO:0000256" key="5">
    <source>
        <dbReference type="ARBA" id="ARBA00023136"/>
    </source>
</evidence>
<reference evidence="7 8" key="1">
    <citation type="submission" date="2023-01" db="EMBL/GenBank/DDBJ databases">
        <title>Analysis of 21 Apiospora genomes using comparative genomics revels a genus with tremendous synthesis potential of carbohydrate active enzymes and secondary metabolites.</title>
        <authorList>
            <person name="Sorensen T."/>
        </authorList>
    </citation>
    <scope>NUCLEOTIDE SEQUENCE [LARGE SCALE GENOMIC DNA]</scope>
    <source>
        <strain evidence="7 8">CBS 20057</strain>
    </source>
</reference>
<comment type="caution">
    <text evidence="7">The sequence shown here is derived from an EMBL/GenBank/DDBJ whole genome shotgun (WGS) entry which is preliminary data.</text>
</comment>
<evidence type="ECO:0000256" key="3">
    <source>
        <dbReference type="ARBA" id="ARBA00022692"/>
    </source>
</evidence>
<dbReference type="Proteomes" id="UP001396898">
    <property type="component" value="Unassembled WGS sequence"/>
</dbReference>